<dbReference type="EMBL" id="WTVA01000003">
    <property type="protein sequence ID" value="MZR22354.1"/>
    <property type="molecule type" value="Genomic_DNA"/>
</dbReference>
<dbReference type="Pfam" id="PF16976">
    <property type="entry name" value="RcpC"/>
    <property type="match status" value="1"/>
</dbReference>
<comment type="caution">
    <text evidence="2">The sequence shown here is derived from an EMBL/GenBank/DDBJ whole genome shotgun (WGS) entry which is preliminary data.</text>
</comment>
<proteinExistence type="predicted"/>
<reference evidence="2 3" key="1">
    <citation type="journal article" date="2014" name="Int. J. Syst. Evol. Microbiol.">
        <title>Sneathiella chungangensis sp. nov., isolated from a marine sand, and emended description of the genus Sneathiella.</title>
        <authorList>
            <person name="Siamphan C."/>
            <person name="Kim H."/>
            <person name="Lee J.S."/>
            <person name="Kim W."/>
        </authorList>
    </citation>
    <scope>NUCLEOTIDE SEQUENCE [LARGE SCALE GENOMIC DNA]</scope>
    <source>
        <strain evidence="2 3">KCTC 32476</strain>
    </source>
</reference>
<dbReference type="SMART" id="SM00858">
    <property type="entry name" value="SAF"/>
    <property type="match status" value="1"/>
</dbReference>
<dbReference type="InterPro" id="IPR017592">
    <property type="entry name" value="Pilus_assmbl_Flp-typ_CpaB"/>
</dbReference>
<organism evidence="2 3">
    <name type="scientific">Sneathiella chungangensis</name>
    <dbReference type="NCBI Taxonomy" id="1418234"/>
    <lineage>
        <taxon>Bacteria</taxon>
        <taxon>Pseudomonadati</taxon>
        <taxon>Pseudomonadota</taxon>
        <taxon>Alphaproteobacteria</taxon>
        <taxon>Sneathiellales</taxon>
        <taxon>Sneathiellaceae</taxon>
        <taxon>Sneathiella</taxon>
    </lineage>
</organism>
<dbReference type="OrthoDB" id="163768at2"/>
<dbReference type="CDD" id="cd11614">
    <property type="entry name" value="SAF_CpaB_FlgA_like"/>
    <property type="match status" value="1"/>
</dbReference>
<dbReference type="NCBIfam" id="TIGR03177">
    <property type="entry name" value="pilus_cpaB"/>
    <property type="match status" value="1"/>
</dbReference>
<feature type="domain" description="SAF" evidence="1">
    <location>
        <begin position="48"/>
        <end position="115"/>
    </location>
</feature>
<evidence type="ECO:0000313" key="3">
    <source>
        <dbReference type="Proteomes" id="UP000445696"/>
    </source>
</evidence>
<evidence type="ECO:0000259" key="1">
    <source>
        <dbReference type="SMART" id="SM00858"/>
    </source>
</evidence>
<gene>
    <name evidence="2" type="primary">cpaB</name>
    <name evidence="2" type="ORF">GQF03_08425</name>
</gene>
<keyword evidence="3" id="KW-1185">Reference proteome</keyword>
<name>A0A845MH66_9PROT</name>
<dbReference type="Pfam" id="PF08666">
    <property type="entry name" value="SAF"/>
    <property type="match status" value="1"/>
</dbReference>
<evidence type="ECO:0000313" key="2">
    <source>
        <dbReference type="EMBL" id="MZR22354.1"/>
    </source>
</evidence>
<dbReference type="RefSeq" id="WP_161338798.1">
    <property type="nucleotide sequence ID" value="NZ_JBHSDG010000005.1"/>
</dbReference>
<dbReference type="AlphaFoldDB" id="A0A845MH66"/>
<protein>
    <submittedName>
        <fullName evidence="2">Flp pilus assembly protein CpaB</fullName>
    </submittedName>
</protein>
<dbReference type="InterPro" id="IPR013974">
    <property type="entry name" value="SAF"/>
</dbReference>
<sequence length="298" mass="32172">MARKIILIVFALLITGSTVWFVRNWAGSQKPATVETAAVEVQPVSQNVKILVAATDLPAGTLVQEQHLKWQAWPEDDDIEDMYIVEKARPLDDFIGTVVRQGIVAGEPITDARMVKPGQSGFLAAVLNPGKRAVSIPVDITSGIAGFVFPGDRVDVILTHSLVAESEVEGETSAARRASETILTDVRVVAMDQSTNDQEQEASVRRVATLEVSPKGAEIIAVAKELGQLTLSLRALARIEDEEKSKDGQVAFKAERGRGHTWDSEASRLITGGSPRMGIPTTVINVVRAGEAKQKLFD</sequence>
<dbReference type="InterPro" id="IPR031571">
    <property type="entry name" value="RcpC_dom"/>
</dbReference>
<dbReference type="Proteomes" id="UP000445696">
    <property type="component" value="Unassembled WGS sequence"/>
</dbReference>
<accession>A0A845MH66</accession>